<dbReference type="RefSeq" id="WP_153526403.1">
    <property type="nucleotide sequence ID" value="NZ_JBEPDZ010000043.1"/>
</dbReference>
<sequence length="208" mass="22973">MALAGIGAIAAAGVALVGVSGALLVGRWQMKAAMQQAQKTYDAAVDAVRSSAIEARAQWVREIRRESYSAFLLAMDTTQIAIEEVSTEHGSPNEEIAAARKDALIALAALRRQFAIIQIEGPDPVAESASNIIDTLNKYLRRSDRLRAVGRHQAQIEAAYRHADDSFGQNSPPLRLRTVHEMVMQRPHYRPGWESLRETTRTEFPQIL</sequence>
<organism evidence="2 3">
    <name type="scientific">Streptomyces jumonjinensis</name>
    <dbReference type="NCBI Taxonomy" id="1945"/>
    <lineage>
        <taxon>Bacteria</taxon>
        <taxon>Bacillati</taxon>
        <taxon>Actinomycetota</taxon>
        <taxon>Actinomycetes</taxon>
        <taxon>Kitasatosporales</taxon>
        <taxon>Streptomycetaceae</taxon>
        <taxon>Streptomyces</taxon>
    </lineage>
</organism>
<proteinExistence type="predicted"/>
<accession>A0A646KSE9</accession>
<gene>
    <name evidence="2" type="ORF">FF041_34980</name>
</gene>
<protein>
    <submittedName>
        <fullName evidence="2">Uncharacterized protein</fullName>
    </submittedName>
</protein>
<dbReference type="OrthoDB" id="4234146at2"/>
<feature type="transmembrane region" description="Helical" evidence="1">
    <location>
        <begin position="6"/>
        <end position="26"/>
    </location>
</feature>
<evidence type="ECO:0000313" key="2">
    <source>
        <dbReference type="EMBL" id="MQT05145.1"/>
    </source>
</evidence>
<dbReference type="Proteomes" id="UP000419138">
    <property type="component" value="Unassembled WGS sequence"/>
</dbReference>
<dbReference type="EMBL" id="VCLA01000198">
    <property type="protein sequence ID" value="MQT05145.1"/>
    <property type="molecule type" value="Genomic_DNA"/>
</dbReference>
<dbReference type="AlphaFoldDB" id="A0A646KSE9"/>
<reference evidence="2 3" key="1">
    <citation type="submission" date="2019-05" db="EMBL/GenBank/DDBJ databases">
        <title>Comparative genomics and metabolomics analyses of clavulanic acid producing Streptomyces species provides insight into specialized metabolism and evolution of beta-lactam biosynthetic gene clusters.</title>
        <authorList>
            <person name="Moore M.A."/>
            <person name="Cruz-Morales P."/>
            <person name="Barona Gomez F."/>
            <person name="Kapil T."/>
        </authorList>
    </citation>
    <scope>NUCLEOTIDE SEQUENCE [LARGE SCALE GENOMIC DNA]</scope>
    <source>
        <strain evidence="2 3">NRRL 5741</strain>
    </source>
</reference>
<keyword evidence="1" id="KW-0812">Transmembrane</keyword>
<evidence type="ECO:0000256" key="1">
    <source>
        <dbReference type="SAM" id="Phobius"/>
    </source>
</evidence>
<keyword evidence="3" id="KW-1185">Reference proteome</keyword>
<keyword evidence="1" id="KW-1133">Transmembrane helix</keyword>
<evidence type="ECO:0000313" key="3">
    <source>
        <dbReference type="Proteomes" id="UP000419138"/>
    </source>
</evidence>
<name>A0A646KSE9_STRJU</name>
<comment type="caution">
    <text evidence="2">The sequence shown here is derived from an EMBL/GenBank/DDBJ whole genome shotgun (WGS) entry which is preliminary data.</text>
</comment>
<keyword evidence="1" id="KW-0472">Membrane</keyword>